<keyword evidence="1" id="KW-0812">Transmembrane</keyword>
<evidence type="ECO:0000313" key="2">
    <source>
        <dbReference type="EMBL" id="MBP0444614.1"/>
    </source>
</evidence>
<keyword evidence="1" id="KW-0472">Membrane</keyword>
<name>A0ABS4AC85_9PROT</name>
<dbReference type="InterPro" id="IPR024399">
    <property type="entry name" value="DUF2628"/>
</dbReference>
<organism evidence="2 3">
    <name type="scientific">Pararoseomonas baculiformis</name>
    <dbReference type="NCBI Taxonomy" id="2820812"/>
    <lineage>
        <taxon>Bacteria</taxon>
        <taxon>Pseudomonadati</taxon>
        <taxon>Pseudomonadota</taxon>
        <taxon>Alphaproteobacteria</taxon>
        <taxon>Acetobacterales</taxon>
        <taxon>Acetobacteraceae</taxon>
        <taxon>Pararoseomonas</taxon>
    </lineage>
</organism>
<evidence type="ECO:0000313" key="3">
    <source>
        <dbReference type="Proteomes" id="UP000681594"/>
    </source>
</evidence>
<dbReference type="Proteomes" id="UP000681594">
    <property type="component" value="Unassembled WGS sequence"/>
</dbReference>
<feature type="transmembrane region" description="Helical" evidence="1">
    <location>
        <begin position="63"/>
        <end position="80"/>
    </location>
</feature>
<sequence>MRIFTVHARTGEKPRTRLVPEAFSFWAFLFGPFWLLWRGLWLALLGYGVLAVAIAFLPDPWEGWAGLALHLLLGFHAYDLERWTLRRRGYAEHGVVAAPDEDMAVFRLVRARPELARGVMA</sequence>
<dbReference type="Pfam" id="PF10947">
    <property type="entry name" value="DUF2628"/>
    <property type="match status" value="1"/>
</dbReference>
<proteinExistence type="predicted"/>
<accession>A0ABS4AC85</accession>
<keyword evidence="3" id="KW-1185">Reference proteome</keyword>
<protein>
    <submittedName>
        <fullName evidence="2">DUF2628 domain-containing protein</fullName>
    </submittedName>
</protein>
<reference evidence="2 3" key="1">
    <citation type="submission" date="2021-03" db="EMBL/GenBank/DDBJ databases">
        <authorList>
            <person name="So Y."/>
        </authorList>
    </citation>
    <scope>NUCLEOTIDE SEQUENCE [LARGE SCALE GENOMIC DNA]</scope>
    <source>
        <strain evidence="2 3">SSH11</strain>
    </source>
</reference>
<dbReference type="RefSeq" id="WP_209378851.1">
    <property type="nucleotide sequence ID" value="NZ_JAGIZB010000006.1"/>
</dbReference>
<comment type="caution">
    <text evidence="2">The sequence shown here is derived from an EMBL/GenBank/DDBJ whole genome shotgun (WGS) entry which is preliminary data.</text>
</comment>
<feature type="transmembrane region" description="Helical" evidence="1">
    <location>
        <begin position="35"/>
        <end position="57"/>
    </location>
</feature>
<keyword evidence="1" id="KW-1133">Transmembrane helix</keyword>
<gene>
    <name evidence="2" type="ORF">J8J14_07440</name>
</gene>
<evidence type="ECO:0000256" key="1">
    <source>
        <dbReference type="SAM" id="Phobius"/>
    </source>
</evidence>
<dbReference type="EMBL" id="JAGIZB010000006">
    <property type="protein sequence ID" value="MBP0444614.1"/>
    <property type="molecule type" value="Genomic_DNA"/>
</dbReference>